<keyword evidence="1" id="KW-0732">Signal</keyword>
<proteinExistence type="predicted"/>
<dbReference type="SUPFAM" id="SSF56436">
    <property type="entry name" value="C-type lectin-like"/>
    <property type="match status" value="1"/>
</dbReference>
<accession>A0A2T7NQW4</accession>
<comment type="caution">
    <text evidence="4">The sequence shown here is derived from an EMBL/GenBank/DDBJ whole genome shotgun (WGS) entry which is preliminary data.</text>
</comment>
<reference evidence="4 5" key="1">
    <citation type="submission" date="2018-04" db="EMBL/GenBank/DDBJ databases">
        <title>The genome of golden apple snail Pomacea canaliculata provides insight into stress tolerance and invasive adaptation.</title>
        <authorList>
            <person name="Liu C."/>
            <person name="Liu B."/>
            <person name="Ren Y."/>
            <person name="Zhang Y."/>
            <person name="Wang H."/>
            <person name="Li S."/>
            <person name="Jiang F."/>
            <person name="Yin L."/>
            <person name="Zhang G."/>
            <person name="Qian W."/>
            <person name="Fan W."/>
        </authorList>
    </citation>
    <scope>NUCLEOTIDE SEQUENCE [LARGE SCALE GENOMIC DNA]</scope>
    <source>
        <strain evidence="4">SZHN2017</strain>
        <tissue evidence="4">Muscle</tissue>
    </source>
</reference>
<dbReference type="InterPro" id="IPR016186">
    <property type="entry name" value="C-type_lectin-like/link_sf"/>
</dbReference>
<gene>
    <name evidence="4" type="ORF">C0Q70_16837</name>
</gene>
<feature type="domain" description="C-type lectin" evidence="2">
    <location>
        <begin position="71"/>
        <end position="190"/>
    </location>
</feature>
<dbReference type="AlphaFoldDB" id="A0A2T7NQW4"/>
<sequence>MASWTWLALLLLMTKAQDTVHAQTVLNNSSHRVLVNISEGIVASGHYVCDDVVSPQYICPDTSWTLLPDSDGPFCLQHVDIPKAFDNATESCWTMGGRLVTITSEKRQRAVEDFLPFRYTLEPWIGLRRNYSYGEFYWEGLERQRLNYTNTNNYYNLINQCCGYDCVYLTYPYRKWTGTSCSDNRPYICEADKLCKDGFVGDNCDQACHCYGEPCKGGQPCKYGCEAGWTGPYCYTRTRRAEVIYYCVNSSSEGRYALVRINPFGRQYQTVQLTDEAGTPQPWCSGSEMWYDDTGVYSVKIPVTRGDNAYEWQLALREKNGVMLSLDRRMELSCDFNEADNMVLTQSQSVVVWRTPFGGKPVNSREFVTLEVTDPYTGQALKQARLGANVQLRMRLTITPGISAQGVSPYDCIVSSGDGLYSLVLTDSDGCPPSGSTIISELRGHNGTVMTDPFELFTFPGHNSVQITCSFQFCFTREDSLCTEVIAGRVTAVYFQETGIISFRFLCSKHSDALLKRRNRLHTTNRSSYPWYGDHTTSGSPYLWSNDYRTTSPPYPWSTNYFNYWGSTSSYPWGSTYYDYWRTTWYRRKREATARESATAVINIIRDDTSMAATNTGAPVAWASLLILGFLRGFHQLSFTHPHQGVVEIQHRHRQRRLEYQKNWK</sequence>
<dbReference type="SMART" id="SM00034">
    <property type="entry name" value="CLECT"/>
    <property type="match status" value="1"/>
</dbReference>
<keyword evidence="5" id="KW-1185">Reference proteome</keyword>
<dbReference type="PROSITE" id="PS50041">
    <property type="entry name" value="C_TYPE_LECTIN_2"/>
    <property type="match status" value="1"/>
</dbReference>
<dbReference type="CDD" id="cd00037">
    <property type="entry name" value="CLECT"/>
    <property type="match status" value="1"/>
</dbReference>
<evidence type="ECO:0000259" key="2">
    <source>
        <dbReference type="PROSITE" id="PS50041"/>
    </source>
</evidence>
<name>A0A2T7NQW4_POMCA</name>
<evidence type="ECO:0000313" key="4">
    <source>
        <dbReference type="EMBL" id="PVD23565.1"/>
    </source>
</evidence>
<evidence type="ECO:0000313" key="5">
    <source>
        <dbReference type="Proteomes" id="UP000245119"/>
    </source>
</evidence>
<feature type="signal peptide" evidence="1">
    <location>
        <begin position="1"/>
        <end position="16"/>
    </location>
</feature>
<protein>
    <recommendedName>
        <fullName evidence="6">C-type lectin domain-containing protein</fullName>
    </recommendedName>
</protein>
<evidence type="ECO:0000259" key="3">
    <source>
        <dbReference type="PROSITE" id="PS51034"/>
    </source>
</evidence>
<evidence type="ECO:0000256" key="1">
    <source>
        <dbReference type="SAM" id="SignalP"/>
    </source>
</evidence>
<organism evidence="4 5">
    <name type="scientific">Pomacea canaliculata</name>
    <name type="common">Golden apple snail</name>
    <dbReference type="NCBI Taxonomy" id="400727"/>
    <lineage>
        <taxon>Eukaryota</taxon>
        <taxon>Metazoa</taxon>
        <taxon>Spiralia</taxon>
        <taxon>Lophotrochozoa</taxon>
        <taxon>Mollusca</taxon>
        <taxon>Gastropoda</taxon>
        <taxon>Caenogastropoda</taxon>
        <taxon>Architaenioglossa</taxon>
        <taxon>Ampullarioidea</taxon>
        <taxon>Ampullariidae</taxon>
        <taxon>Pomacea</taxon>
    </lineage>
</organism>
<dbReference type="PROSITE" id="PS51034">
    <property type="entry name" value="ZP_2"/>
    <property type="match status" value="1"/>
</dbReference>
<evidence type="ECO:0008006" key="6">
    <source>
        <dbReference type="Google" id="ProtNLM"/>
    </source>
</evidence>
<dbReference type="InterPro" id="IPR001507">
    <property type="entry name" value="ZP_dom"/>
</dbReference>
<dbReference type="InterPro" id="IPR001304">
    <property type="entry name" value="C-type_lectin-like"/>
</dbReference>
<dbReference type="EMBL" id="PZQS01000010">
    <property type="protein sequence ID" value="PVD23565.1"/>
    <property type="molecule type" value="Genomic_DNA"/>
</dbReference>
<dbReference type="Gene3D" id="3.10.100.10">
    <property type="entry name" value="Mannose-Binding Protein A, subunit A"/>
    <property type="match status" value="1"/>
</dbReference>
<dbReference type="InterPro" id="IPR016187">
    <property type="entry name" value="CTDL_fold"/>
</dbReference>
<feature type="chain" id="PRO_5015588026" description="C-type lectin domain-containing protein" evidence="1">
    <location>
        <begin position="17"/>
        <end position="665"/>
    </location>
</feature>
<dbReference type="Pfam" id="PF00059">
    <property type="entry name" value="Lectin_C"/>
    <property type="match status" value="1"/>
</dbReference>
<feature type="domain" description="ZP" evidence="3">
    <location>
        <begin position="209"/>
        <end position="489"/>
    </location>
</feature>
<dbReference type="Proteomes" id="UP000245119">
    <property type="component" value="Linkage Group LG10"/>
</dbReference>
<dbReference type="OrthoDB" id="6102348at2759"/>